<gene>
    <name evidence="2" type="ORF">g.3647</name>
</gene>
<proteinExistence type="predicted"/>
<name>A0A1B6DJL9_9HEMI</name>
<keyword evidence="1" id="KW-1133">Transmembrane helix</keyword>
<protein>
    <submittedName>
        <fullName evidence="2">Uncharacterized protein</fullName>
    </submittedName>
</protein>
<feature type="transmembrane region" description="Helical" evidence="1">
    <location>
        <begin position="40"/>
        <end position="61"/>
    </location>
</feature>
<dbReference type="EMBL" id="GEDC01011402">
    <property type="protein sequence ID" value="JAS25896.1"/>
    <property type="molecule type" value="Transcribed_RNA"/>
</dbReference>
<feature type="non-terminal residue" evidence="2">
    <location>
        <position position="195"/>
    </location>
</feature>
<reference evidence="2" key="1">
    <citation type="submission" date="2015-12" db="EMBL/GenBank/DDBJ databases">
        <title>De novo transcriptome assembly of four potential Pierce s Disease insect vectors from Arizona vineyards.</title>
        <authorList>
            <person name="Tassone E.E."/>
        </authorList>
    </citation>
    <scope>NUCLEOTIDE SEQUENCE</scope>
</reference>
<evidence type="ECO:0000256" key="1">
    <source>
        <dbReference type="SAM" id="Phobius"/>
    </source>
</evidence>
<keyword evidence="1" id="KW-0472">Membrane</keyword>
<feature type="transmembrane region" description="Helical" evidence="1">
    <location>
        <begin position="139"/>
        <end position="161"/>
    </location>
</feature>
<sequence length="195" mass="22599">MNMWCEFENLVLLGTVIVLRQLYLKFTDYRWVFTNSNLDSRILFLVAIIVCLASSSVISYATPTDRFSIPRGSVLTFQYTNIYLSVVEAILLTLGSAYNIPLLFVPWMASTLRRILCVQLPTLTAYLGRLTSTEGIEEAVFACIYIWILVLGVLKWFEVYCTAEMLWMNKMETRRKDVELVVFPTRQHKEALKRE</sequence>
<accession>A0A1B6DJL9</accession>
<evidence type="ECO:0000313" key="2">
    <source>
        <dbReference type="EMBL" id="JAS25896.1"/>
    </source>
</evidence>
<feature type="transmembrane region" description="Helical" evidence="1">
    <location>
        <begin position="82"/>
        <end position="104"/>
    </location>
</feature>
<keyword evidence="1" id="KW-0812">Transmembrane</keyword>
<dbReference type="AlphaFoldDB" id="A0A1B6DJL9"/>
<organism evidence="2">
    <name type="scientific">Clastoptera arizonana</name>
    <name type="common">Arizona spittle bug</name>
    <dbReference type="NCBI Taxonomy" id="38151"/>
    <lineage>
        <taxon>Eukaryota</taxon>
        <taxon>Metazoa</taxon>
        <taxon>Ecdysozoa</taxon>
        <taxon>Arthropoda</taxon>
        <taxon>Hexapoda</taxon>
        <taxon>Insecta</taxon>
        <taxon>Pterygota</taxon>
        <taxon>Neoptera</taxon>
        <taxon>Paraneoptera</taxon>
        <taxon>Hemiptera</taxon>
        <taxon>Auchenorrhyncha</taxon>
        <taxon>Cercopoidea</taxon>
        <taxon>Clastopteridae</taxon>
        <taxon>Clastoptera</taxon>
    </lineage>
</organism>